<keyword evidence="1" id="KW-0472">Membrane</keyword>
<sequence length="68" mass="8051">MWLKHSFRRMHGVLSLMTVCLSRVGSSLFVSVPLAGLFQVWKLHQNEFFFFLMFCLLFIVVKQQVQRS</sequence>
<keyword evidence="1" id="KW-1133">Transmembrane helix</keyword>
<accession>J3LT76</accession>
<keyword evidence="1" id="KW-0812">Transmembrane</keyword>
<evidence type="ECO:0000313" key="3">
    <source>
        <dbReference type="Proteomes" id="UP000006038"/>
    </source>
</evidence>
<organism evidence="2">
    <name type="scientific">Oryza brachyantha</name>
    <name type="common">malo sina</name>
    <dbReference type="NCBI Taxonomy" id="4533"/>
    <lineage>
        <taxon>Eukaryota</taxon>
        <taxon>Viridiplantae</taxon>
        <taxon>Streptophyta</taxon>
        <taxon>Embryophyta</taxon>
        <taxon>Tracheophyta</taxon>
        <taxon>Spermatophyta</taxon>
        <taxon>Magnoliopsida</taxon>
        <taxon>Liliopsida</taxon>
        <taxon>Poales</taxon>
        <taxon>Poaceae</taxon>
        <taxon>BOP clade</taxon>
        <taxon>Oryzoideae</taxon>
        <taxon>Oryzeae</taxon>
        <taxon>Oryzinae</taxon>
        <taxon>Oryza</taxon>
    </lineage>
</organism>
<name>J3LT76_ORYBR</name>
<proteinExistence type="predicted"/>
<reference evidence="2" key="1">
    <citation type="journal article" date="2013" name="Nat. Commun.">
        <title>Whole-genome sequencing of Oryza brachyantha reveals mechanisms underlying Oryza genome evolution.</title>
        <authorList>
            <person name="Chen J."/>
            <person name="Huang Q."/>
            <person name="Gao D."/>
            <person name="Wang J."/>
            <person name="Lang Y."/>
            <person name="Liu T."/>
            <person name="Li B."/>
            <person name="Bai Z."/>
            <person name="Luis Goicoechea J."/>
            <person name="Liang C."/>
            <person name="Chen C."/>
            <person name="Zhang W."/>
            <person name="Sun S."/>
            <person name="Liao Y."/>
            <person name="Zhang X."/>
            <person name="Yang L."/>
            <person name="Song C."/>
            <person name="Wang M."/>
            <person name="Shi J."/>
            <person name="Liu G."/>
            <person name="Liu J."/>
            <person name="Zhou H."/>
            <person name="Zhou W."/>
            <person name="Yu Q."/>
            <person name="An N."/>
            <person name="Chen Y."/>
            <person name="Cai Q."/>
            <person name="Wang B."/>
            <person name="Liu B."/>
            <person name="Min J."/>
            <person name="Huang Y."/>
            <person name="Wu H."/>
            <person name="Li Z."/>
            <person name="Zhang Y."/>
            <person name="Yin Y."/>
            <person name="Song W."/>
            <person name="Jiang J."/>
            <person name="Jackson S.A."/>
            <person name="Wing R.A."/>
            <person name="Wang J."/>
            <person name="Chen M."/>
        </authorList>
    </citation>
    <scope>NUCLEOTIDE SEQUENCE [LARGE SCALE GENOMIC DNA]</scope>
    <source>
        <strain evidence="2">cv. IRGC 101232</strain>
    </source>
</reference>
<dbReference type="EnsemblPlants" id="OB03G42520.1">
    <property type="protein sequence ID" value="OB03G42520.1"/>
    <property type="gene ID" value="OB03G42520"/>
</dbReference>
<dbReference type="Gramene" id="OB03G42520.1">
    <property type="protein sequence ID" value="OB03G42520.1"/>
    <property type="gene ID" value="OB03G42520"/>
</dbReference>
<dbReference type="Proteomes" id="UP000006038">
    <property type="component" value="Chromosome 3"/>
</dbReference>
<feature type="transmembrane region" description="Helical" evidence="1">
    <location>
        <begin position="48"/>
        <end position="65"/>
    </location>
</feature>
<evidence type="ECO:0000313" key="2">
    <source>
        <dbReference type="EnsemblPlants" id="OB03G42520.1"/>
    </source>
</evidence>
<dbReference type="HOGENOM" id="CLU_2798015_0_0_1"/>
<protein>
    <submittedName>
        <fullName evidence="2">Uncharacterized protein</fullName>
    </submittedName>
</protein>
<keyword evidence="3" id="KW-1185">Reference proteome</keyword>
<evidence type="ECO:0000256" key="1">
    <source>
        <dbReference type="SAM" id="Phobius"/>
    </source>
</evidence>
<feature type="transmembrane region" description="Helical" evidence="1">
    <location>
        <begin position="12"/>
        <end position="36"/>
    </location>
</feature>
<dbReference type="AlphaFoldDB" id="J3LT76"/>
<reference evidence="2" key="2">
    <citation type="submission" date="2013-04" db="UniProtKB">
        <authorList>
            <consortium name="EnsemblPlants"/>
        </authorList>
    </citation>
    <scope>IDENTIFICATION</scope>
</reference>